<dbReference type="InterPro" id="IPR050570">
    <property type="entry name" value="Cell_wall_metabolism_enzyme"/>
</dbReference>
<dbReference type="PANTHER" id="PTHR21666">
    <property type="entry name" value="PEPTIDASE-RELATED"/>
    <property type="match status" value="1"/>
</dbReference>
<evidence type="ECO:0000313" key="3">
    <source>
        <dbReference type="Proteomes" id="UP000192343"/>
    </source>
</evidence>
<feature type="domain" description="M23ase beta-sheet core" evidence="1">
    <location>
        <begin position="191"/>
        <end position="286"/>
    </location>
</feature>
<proteinExistence type="predicted"/>
<evidence type="ECO:0000259" key="1">
    <source>
        <dbReference type="Pfam" id="PF01551"/>
    </source>
</evidence>
<evidence type="ECO:0000313" key="2">
    <source>
        <dbReference type="EMBL" id="ORC30676.1"/>
    </source>
</evidence>
<dbReference type="OrthoDB" id="305469at2"/>
<protein>
    <recommendedName>
        <fullName evidence="1">M23ase beta-sheet core domain-containing protein</fullName>
    </recommendedName>
</protein>
<dbReference type="EMBL" id="MWQY01000030">
    <property type="protein sequence ID" value="ORC30676.1"/>
    <property type="molecule type" value="Genomic_DNA"/>
</dbReference>
<dbReference type="RefSeq" id="WP_083052905.1">
    <property type="nucleotide sequence ID" value="NZ_CAXXQO010000002.1"/>
</dbReference>
<reference evidence="2 3" key="1">
    <citation type="submission" date="2017-03" db="EMBL/GenBank/DDBJ databases">
        <title>Draft Genome sequence of Marispirochaeta sp. strain JC444.</title>
        <authorList>
            <person name="Shivani Y."/>
            <person name="Subhash Y."/>
            <person name="Sasikala C."/>
            <person name="Ramana C."/>
        </authorList>
    </citation>
    <scope>NUCLEOTIDE SEQUENCE [LARGE SCALE GENOMIC DNA]</scope>
    <source>
        <strain evidence="2 3">JC444</strain>
    </source>
</reference>
<dbReference type="SUPFAM" id="SSF54106">
    <property type="entry name" value="LysM domain"/>
    <property type="match status" value="1"/>
</dbReference>
<accession>A0A1Y1RTE1</accession>
<dbReference type="InterPro" id="IPR016047">
    <property type="entry name" value="M23ase_b-sheet_dom"/>
</dbReference>
<dbReference type="SUPFAM" id="SSF51261">
    <property type="entry name" value="Duplicated hybrid motif"/>
    <property type="match status" value="1"/>
</dbReference>
<dbReference type="Pfam" id="PF01551">
    <property type="entry name" value="Peptidase_M23"/>
    <property type="match status" value="1"/>
</dbReference>
<dbReference type="PANTHER" id="PTHR21666:SF270">
    <property type="entry name" value="MUREIN HYDROLASE ACTIVATOR ENVC"/>
    <property type="match status" value="1"/>
</dbReference>
<sequence>MRIRSILCPVLLIQGLLFALPDYPLIRELSFRDPLFIQLGEEIADFYKAEARKSVLPELIFFRHILKEDQDLFSIASRCSLPYDTLASLNGYVRNTRLQKGESLLLPNQPGLFVPRDPRNDMDRFSESIPRENGIPCSPFGDQEYIFYPGERFGPVERSFFLGVFLGFPLRAGVVSSSYGERIDPFSGHSQFHHGIDLAAPMGAEVLAAREGRVIFNGADEVYGLYIVLEHANGYQTLYGHLKKSLVRLNQEVVLGMIIGEVGVTGQTTGPHLHFEVRRKGVSRDPSYFIR</sequence>
<dbReference type="GO" id="GO:0004222">
    <property type="term" value="F:metalloendopeptidase activity"/>
    <property type="evidence" value="ECO:0007669"/>
    <property type="project" value="TreeGrafter"/>
</dbReference>
<keyword evidence="3" id="KW-1185">Reference proteome</keyword>
<comment type="caution">
    <text evidence="2">The sequence shown here is derived from an EMBL/GenBank/DDBJ whole genome shotgun (WGS) entry which is preliminary data.</text>
</comment>
<dbReference type="InterPro" id="IPR011055">
    <property type="entry name" value="Dup_hybrid_motif"/>
</dbReference>
<gene>
    <name evidence="2" type="ORF">B4O97_17980</name>
</gene>
<dbReference type="AlphaFoldDB" id="A0A1Y1RTE1"/>
<dbReference type="CDD" id="cd12797">
    <property type="entry name" value="M23_peptidase"/>
    <property type="match status" value="1"/>
</dbReference>
<organism evidence="2 3">
    <name type="scientific">Marispirochaeta aestuarii</name>
    <dbReference type="NCBI Taxonomy" id="1963862"/>
    <lineage>
        <taxon>Bacteria</taxon>
        <taxon>Pseudomonadati</taxon>
        <taxon>Spirochaetota</taxon>
        <taxon>Spirochaetia</taxon>
        <taxon>Spirochaetales</taxon>
        <taxon>Spirochaetaceae</taxon>
        <taxon>Marispirochaeta</taxon>
    </lineage>
</organism>
<dbReference type="Gene3D" id="2.70.70.10">
    <property type="entry name" value="Glucose Permease (Domain IIA)"/>
    <property type="match status" value="1"/>
</dbReference>
<dbReference type="STRING" id="1963862.B4O97_17980"/>
<dbReference type="InterPro" id="IPR036779">
    <property type="entry name" value="LysM_dom_sf"/>
</dbReference>
<name>A0A1Y1RTE1_9SPIO</name>
<dbReference type="Proteomes" id="UP000192343">
    <property type="component" value="Unassembled WGS sequence"/>
</dbReference>